<dbReference type="AlphaFoldDB" id="A0A4D6HET8"/>
<dbReference type="InterPro" id="IPR000866">
    <property type="entry name" value="AhpC/TSA"/>
</dbReference>
<dbReference type="Pfam" id="PF00578">
    <property type="entry name" value="AhpC-TSA"/>
    <property type="match status" value="1"/>
</dbReference>
<feature type="compositionally biased region" description="Basic and acidic residues" evidence="1">
    <location>
        <begin position="1"/>
        <end position="11"/>
    </location>
</feature>
<evidence type="ECO:0000313" key="3">
    <source>
        <dbReference type="EMBL" id="QCC51688.1"/>
    </source>
</evidence>
<dbReference type="GO" id="GO:0016491">
    <property type="term" value="F:oxidoreductase activity"/>
    <property type="evidence" value="ECO:0007669"/>
    <property type="project" value="InterPro"/>
</dbReference>
<protein>
    <submittedName>
        <fullName evidence="3">Peroxiredoxin</fullName>
    </submittedName>
</protein>
<dbReference type="KEGG" id="hsn:DV733_10775"/>
<dbReference type="GeneID" id="39848352"/>
<proteinExistence type="predicted"/>
<accession>A0A4D6HET8</accession>
<dbReference type="PROSITE" id="PS51352">
    <property type="entry name" value="THIOREDOXIN_2"/>
    <property type="match status" value="1"/>
</dbReference>
<dbReference type="InterPro" id="IPR013766">
    <property type="entry name" value="Thioredoxin_domain"/>
</dbReference>
<organism evidence="3 4">
    <name type="scientific">Halapricum salinum</name>
    <dbReference type="NCBI Taxonomy" id="1457250"/>
    <lineage>
        <taxon>Archaea</taxon>
        <taxon>Methanobacteriati</taxon>
        <taxon>Methanobacteriota</taxon>
        <taxon>Stenosarchaea group</taxon>
        <taxon>Halobacteria</taxon>
        <taxon>Halobacteriales</taxon>
        <taxon>Haloarculaceae</taxon>
        <taxon>Halapricum</taxon>
    </lineage>
</organism>
<evidence type="ECO:0000313" key="4">
    <source>
        <dbReference type="Proteomes" id="UP000296706"/>
    </source>
</evidence>
<keyword evidence="4" id="KW-1185">Reference proteome</keyword>
<dbReference type="Gene3D" id="3.40.30.10">
    <property type="entry name" value="Glutaredoxin"/>
    <property type="match status" value="1"/>
</dbReference>
<dbReference type="SUPFAM" id="SSF52833">
    <property type="entry name" value="Thioredoxin-like"/>
    <property type="match status" value="1"/>
</dbReference>
<sequence length="181" mass="20318">MSSHQLERGDIAPEFELPNAGNGPDPLSLGRVVEQVDFAVLLLLRDYHCPKCKNQVQTLAEHAREFAELNAVVLPVLPEPVDRAQQWQEQFDLPFPLLADPEKNVAEKYDQPTQYGKLGELHDLIGRLPESVVLDTRADEAEIVFTYEGDSPGDRPEISTLLDEIDSLQETFVYDCSLVDC</sequence>
<dbReference type="STRING" id="1457250.GCA_000755225_00739"/>
<feature type="domain" description="Thioredoxin" evidence="2">
    <location>
        <begin position="6"/>
        <end position="170"/>
    </location>
</feature>
<dbReference type="EMBL" id="CP031310">
    <property type="protein sequence ID" value="QCC51688.1"/>
    <property type="molecule type" value="Genomic_DNA"/>
</dbReference>
<dbReference type="Proteomes" id="UP000296706">
    <property type="component" value="Chromosome"/>
</dbReference>
<dbReference type="GO" id="GO:0016209">
    <property type="term" value="F:antioxidant activity"/>
    <property type="evidence" value="ECO:0007669"/>
    <property type="project" value="InterPro"/>
</dbReference>
<name>A0A4D6HET8_9EURY</name>
<dbReference type="InterPro" id="IPR036249">
    <property type="entry name" value="Thioredoxin-like_sf"/>
</dbReference>
<feature type="region of interest" description="Disordered" evidence="1">
    <location>
        <begin position="1"/>
        <end position="22"/>
    </location>
</feature>
<reference evidence="3 4" key="1">
    <citation type="journal article" date="2019" name="Nat. Commun.">
        <title>A new type of DNA phosphorothioation-based antiviral system in archaea.</title>
        <authorList>
            <person name="Xiong L."/>
            <person name="Liu S."/>
            <person name="Chen S."/>
            <person name="Xiao Y."/>
            <person name="Zhu B."/>
            <person name="Gao Y."/>
            <person name="Zhang Y."/>
            <person name="Chen B."/>
            <person name="Luo J."/>
            <person name="Deng Z."/>
            <person name="Chen X."/>
            <person name="Wang L."/>
            <person name="Chen S."/>
        </authorList>
    </citation>
    <scope>NUCLEOTIDE SEQUENCE [LARGE SCALE GENOMIC DNA]</scope>
    <source>
        <strain evidence="3 4">CBA1105</strain>
    </source>
</reference>
<dbReference type="RefSeq" id="WP_049994699.1">
    <property type="nucleotide sequence ID" value="NZ_CP031310.1"/>
</dbReference>
<gene>
    <name evidence="3" type="ORF">DV733_10775</name>
</gene>
<evidence type="ECO:0000256" key="1">
    <source>
        <dbReference type="SAM" id="MobiDB-lite"/>
    </source>
</evidence>
<evidence type="ECO:0000259" key="2">
    <source>
        <dbReference type="PROSITE" id="PS51352"/>
    </source>
</evidence>
<dbReference type="OrthoDB" id="146452at2157"/>